<evidence type="ECO:0000259" key="2">
    <source>
        <dbReference type="Pfam" id="PF02932"/>
    </source>
</evidence>
<comment type="caution">
    <text evidence="3">The sequence shown here is derived from an EMBL/GenBank/DDBJ whole genome shotgun (WGS) entry which is preliminary data.</text>
</comment>
<dbReference type="Pfam" id="PF02932">
    <property type="entry name" value="Neur_chan_memb"/>
    <property type="match status" value="1"/>
</dbReference>
<dbReference type="Gene3D" id="1.20.58.390">
    <property type="entry name" value="Neurotransmitter-gated ion-channel transmembrane domain"/>
    <property type="match status" value="1"/>
</dbReference>
<dbReference type="InterPro" id="IPR006029">
    <property type="entry name" value="Neurotrans-gated_channel_TM"/>
</dbReference>
<reference evidence="3" key="2">
    <citation type="submission" date="2023-03" db="EMBL/GenBank/DDBJ databases">
        <authorList>
            <person name="Inwood S.N."/>
            <person name="Skelly J.G."/>
            <person name="Guhlin J."/>
            <person name="Harrop T.W.R."/>
            <person name="Goldson S.G."/>
            <person name="Dearden P.K."/>
        </authorList>
    </citation>
    <scope>NUCLEOTIDE SEQUENCE</scope>
    <source>
        <strain evidence="3">Irish</strain>
        <tissue evidence="3">Whole body</tissue>
    </source>
</reference>
<protein>
    <recommendedName>
        <fullName evidence="2">Neurotransmitter-gated ion-channel transmembrane domain-containing protein</fullName>
    </recommendedName>
</protein>
<proteinExistence type="predicted"/>
<dbReference type="Proteomes" id="UP001168990">
    <property type="component" value="Unassembled WGS sequence"/>
</dbReference>
<feature type="region of interest" description="Disordered" evidence="1">
    <location>
        <begin position="1"/>
        <end position="22"/>
    </location>
</feature>
<reference evidence="3" key="1">
    <citation type="journal article" date="2023" name="bioRxiv">
        <title>Scaffold-level genome assemblies of two parasitoid biocontrol wasps reveal the parthenogenesis mechanism and an associated novel virus.</title>
        <authorList>
            <person name="Inwood S."/>
            <person name="Skelly J."/>
            <person name="Guhlin J."/>
            <person name="Harrop T."/>
            <person name="Goldson S."/>
            <person name="Dearden P."/>
        </authorList>
    </citation>
    <scope>NUCLEOTIDE SEQUENCE</scope>
    <source>
        <strain evidence="3">Irish</strain>
        <tissue evidence="3">Whole body</tissue>
    </source>
</reference>
<feature type="domain" description="Neurotransmitter-gated ion-channel transmembrane" evidence="2">
    <location>
        <begin position="54"/>
        <end position="107"/>
    </location>
</feature>
<name>A0AA39KQF0_9HYME</name>
<dbReference type="InterPro" id="IPR036719">
    <property type="entry name" value="Neuro-gated_channel_TM_sf"/>
</dbReference>
<accession>A0AA39KQF0</accession>
<gene>
    <name evidence="3" type="ORF">PV328_010683</name>
</gene>
<keyword evidence="4" id="KW-1185">Reference proteome</keyword>
<dbReference type="AlphaFoldDB" id="A0AA39KQF0"/>
<dbReference type="SUPFAM" id="SSF90112">
    <property type="entry name" value="Neurotransmitter-gated ion-channel transmembrane pore"/>
    <property type="match status" value="1"/>
</dbReference>
<evidence type="ECO:0000313" key="4">
    <source>
        <dbReference type="Proteomes" id="UP001168990"/>
    </source>
</evidence>
<organism evidence="3 4">
    <name type="scientific">Microctonus aethiopoides</name>
    <dbReference type="NCBI Taxonomy" id="144406"/>
    <lineage>
        <taxon>Eukaryota</taxon>
        <taxon>Metazoa</taxon>
        <taxon>Ecdysozoa</taxon>
        <taxon>Arthropoda</taxon>
        <taxon>Hexapoda</taxon>
        <taxon>Insecta</taxon>
        <taxon>Pterygota</taxon>
        <taxon>Neoptera</taxon>
        <taxon>Endopterygota</taxon>
        <taxon>Hymenoptera</taxon>
        <taxon>Apocrita</taxon>
        <taxon>Ichneumonoidea</taxon>
        <taxon>Braconidae</taxon>
        <taxon>Euphorinae</taxon>
        <taxon>Microctonus</taxon>
    </lineage>
</organism>
<dbReference type="GO" id="GO:0006811">
    <property type="term" value="P:monoatomic ion transport"/>
    <property type="evidence" value="ECO:0007669"/>
    <property type="project" value="InterPro"/>
</dbReference>
<sequence>MRDISRAVSHRPSVPHLSLRPHENTNSLRIDVRIIDFSTPAHETPGRPATVEDSTATLPLNGTQSELQRILKELQFITKRMKRGEIDSEIISDWKFAAMVVDRFVYIFKKE</sequence>
<dbReference type="GO" id="GO:0016020">
    <property type="term" value="C:membrane"/>
    <property type="evidence" value="ECO:0007669"/>
    <property type="project" value="InterPro"/>
</dbReference>
<evidence type="ECO:0000313" key="3">
    <source>
        <dbReference type="EMBL" id="KAK0170078.1"/>
    </source>
</evidence>
<dbReference type="EMBL" id="JAQQBS010000004">
    <property type="protein sequence ID" value="KAK0170078.1"/>
    <property type="molecule type" value="Genomic_DNA"/>
</dbReference>
<evidence type="ECO:0000256" key="1">
    <source>
        <dbReference type="SAM" id="MobiDB-lite"/>
    </source>
</evidence>
<dbReference type="InterPro" id="IPR038050">
    <property type="entry name" value="Neuro_actylchol_rec"/>
</dbReference>